<dbReference type="Proteomes" id="UP000617951">
    <property type="component" value="Unassembled WGS sequence"/>
</dbReference>
<dbReference type="Pfam" id="PF02591">
    <property type="entry name" value="Zn_ribbon_9"/>
    <property type="match status" value="1"/>
</dbReference>
<evidence type="ECO:0000313" key="3">
    <source>
        <dbReference type="EMBL" id="MBC8537883.1"/>
    </source>
</evidence>
<feature type="coiled-coil region" evidence="1">
    <location>
        <begin position="133"/>
        <end position="185"/>
    </location>
</feature>
<keyword evidence="1" id="KW-0175">Coiled coil</keyword>
<feature type="coiled-coil region" evidence="1">
    <location>
        <begin position="33"/>
        <end position="81"/>
    </location>
</feature>
<evidence type="ECO:0000259" key="2">
    <source>
        <dbReference type="Pfam" id="PF02591"/>
    </source>
</evidence>
<dbReference type="AlphaFoldDB" id="A0A926DGU9"/>
<dbReference type="EMBL" id="JACRSS010000001">
    <property type="protein sequence ID" value="MBC8537883.1"/>
    <property type="molecule type" value="Genomic_DNA"/>
</dbReference>
<organism evidence="3 4">
    <name type="scientific">Guopingia tenuis</name>
    <dbReference type="NCBI Taxonomy" id="2763656"/>
    <lineage>
        <taxon>Bacteria</taxon>
        <taxon>Bacillati</taxon>
        <taxon>Bacillota</taxon>
        <taxon>Clostridia</taxon>
        <taxon>Christensenellales</taxon>
        <taxon>Christensenellaceae</taxon>
        <taxon>Guopingia</taxon>
    </lineage>
</organism>
<proteinExistence type="predicted"/>
<name>A0A926DGU9_9FIRM</name>
<sequence>MDNLQILWEYQQADMEVERCEKELKNTPTRKKLVKLQRFLQASQNKIAELEKMAVVKQNTLSDLETQNKALLEDLEDLNKDIGYYSECGDDELDQKEIEQLVKNTEKTYDAIVGLKKQVSKIKQEVEGSDKAVRELLQKMVAAKNEYDGLRVEYNKEMEGSSGALKELKEKLAAMEKQVPEILISEYKRIKGFRPNPVAILSENRCGGCNMQLPSGVAAAVMSSDKPVECENCGRILILK</sequence>
<reference evidence="3" key="1">
    <citation type="submission" date="2020-08" db="EMBL/GenBank/DDBJ databases">
        <title>Genome public.</title>
        <authorList>
            <person name="Liu C."/>
            <person name="Sun Q."/>
        </authorList>
    </citation>
    <scope>NUCLEOTIDE SEQUENCE</scope>
    <source>
        <strain evidence="3">NSJ-63</strain>
    </source>
</reference>
<keyword evidence="4" id="KW-1185">Reference proteome</keyword>
<protein>
    <recommendedName>
        <fullName evidence="2">C4-type zinc ribbon domain-containing protein</fullName>
    </recommendedName>
</protein>
<dbReference type="RefSeq" id="WP_178620476.1">
    <property type="nucleotide sequence ID" value="NZ_JACRSS010000001.1"/>
</dbReference>
<feature type="domain" description="C4-type zinc ribbon" evidence="2">
    <location>
        <begin position="205"/>
        <end position="237"/>
    </location>
</feature>
<gene>
    <name evidence="3" type="ORF">H8693_02905</name>
</gene>
<accession>A0A926DGU9</accession>
<dbReference type="Gene3D" id="1.10.287.1490">
    <property type="match status" value="1"/>
</dbReference>
<dbReference type="InterPro" id="IPR003743">
    <property type="entry name" value="Zf-RING_7"/>
</dbReference>
<evidence type="ECO:0000256" key="1">
    <source>
        <dbReference type="SAM" id="Coils"/>
    </source>
</evidence>
<evidence type="ECO:0000313" key="4">
    <source>
        <dbReference type="Proteomes" id="UP000617951"/>
    </source>
</evidence>
<comment type="caution">
    <text evidence="3">The sequence shown here is derived from an EMBL/GenBank/DDBJ whole genome shotgun (WGS) entry which is preliminary data.</text>
</comment>